<comment type="caution">
    <text evidence="2">The sequence shown here is derived from an EMBL/GenBank/DDBJ whole genome shotgun (WGS) entry which is preliminary data.</text>
</comment>
<organism evidence="2">
    <name type="scientific">Tetraodon nigroviridis</name>
    <name type="common">Spotted green pufferfish</name>
    <name type="synonym">Chelonodon nigroviridis</name>
    <dbReference type="NCBI Taxonomy" id="99883"/>
    <lineage>
        <taxon>Eukaryota</taxon>
        <taxon>Metazoa</taxon>
        <taxon>Chordata</taxon>
        <taxon>Craniata</taxon>
        <taxon>Vertebrata</taxon>
        <taxon>Euteleostomi</taxon>
        <taxon>Actinopterygii</taxon>
        <taxon>Neopterygii</taxon>
        <taxon>Teleostei</taxon>
        <taxon>Neoteleostei</taxon>
        <taxon>Acanthomorphata</taxon>
        <taxon>Eupercaria</taxon>
        <taxon>Tetraodontiformes</taxon>
        <taxon>Tetradontoidea</taxon>
        <taxon>Tetraodontidae</taxon>
        <taxon>Tetraodon</taxon>
    </lineage>
</organism>
<dbReference type="KEGG" id="tng:GSTEN00005531G001"/>
<reference evidence="2" key="2">
    <citation type="submission" date="2004-02" db="EMBL/GenBank/DDBJ databases">
        <authorList>
            <consortium name="Genoscope"/>
            <consortium name="Whitehead Institute Centre for Genome Research"/>
        </authorList>
    </citation>
    <scope>NUCLEOTIDE SEQUENCE</scope>
</reference>
<protein>
    <submittedName>
        <fullName evidence="2">(spotted green pufferfish) hypothetical protein</fullName>
    </submittedName>
</protein>
<evidence type="ECO:0000313" key="2">
    <source>
        <dbReference type="EMBL" id="CAF91020.1"/>
    </source>
</evidence>
<gene>
    <name evidence="2" type="ORF">GSTENG00005531001</name>
</gene>
<evidence type="ECO:0000256" key="1">
    <source>
        <dbReference type="SAM" id="MobiDB-lite"/>
    </source>
</evidence>
<feature type="region of interest" description="Disordered" evidence="1">
    <location>
        <begin position="1"/>
        <end position="34"/>
    </location>
</feature>
<sequence length="63" mass="7239">MNSVRATNRRPRRVSRPRPVQPERNNGDRGELGHGQLLNLEENLPGLGAFNKNLRFCCWPPFV</sequence>
<dbReference type="AlphaFoldDB" id="Q4T7W2"/>
<proteinExistence type="predicted"/>
<feature type="compositionally biased region" description="Basic residues" evidence="1">
    <location>
        <begin position="7"/>
        <end position="16"/>
    </location>
</feature>
<accession>Q4T7W2</accession>
<name>Q4T7W2_TETNG</name>
<dbReference type="EMBL" id="CAAE01007971">
    <property type="protein sequence ID" value="CAF91020.1"/>
    <property type="molecule type" value="Genomic_DNA"/>
</dbReference>
<reference evidence="2" key="1">
    <citation type="journal article" date="2004" name="Nature">
        <title>Genome duplication in the teleost fish Tetraodon nigroviridis reveals the early vertebrate proto-karyotype.</title>
        <authorList>
            <person name="Jaillon O."/>
            <person name="Aury J.-M."/>
            <person name="Brunet F."/>
            <person name="Petit J.-L."/>
            <person name="Stange-Thomann N."/>
            <person name="Mauceli E."/>
            <person name="Bouneau L."/>
            <person name="Fischer C."/>
            <person name="Ozouf-Costaz C."/>
            <person name="Bernot A."/>
            <person name="Nicaud S."/>
            <person name="Jaffe D."/>
            <person name="Fisher S."/>
            <person name="Lutfalla G."/>
            <person name="Dossat C."/>
            <person name="Segurens B."/>
            <person name="Dasilva C."/>
            <person name="Salanoubat M."/>
            <person name="Levy M."/>
            <person name="Boudet N."/>
            <person name="Castellano S."/>
            <person name="Anthouard V."/>
            <person name="Jubin C."/>
            <person name="Castelli V."/>
            <person name="Katinka M."/>
            <person name="Vacherie B."/>
            <person name="Biemont C."/>
            <person name="Skalli Z."/>
            <person name="Cattolico L."/>
            <person name="Poulain J."/>
            <person name="De Berardinis V."/>
            <person name="Cruaud C."/>
            <person name="Duprat S."/>
            <person name="Brottier P."/>
            <person name="Coutanceau J.-P."/>
            <person name="Gouzy J."/>
            <person name="Parra G."/>
            <person name="Lardier G."/>
            <person name="Chapple C."/>
            <person name="McKernan K.J."/>
            <person name="McEwan P."/>
            <person name="Bosak S."/>
            <person name="Kellis M."/>
            <person name="Volff J.-N."/>
            <person name="Guigo R."/>
            <person name="Zody M.C."/>
            <person name="Mesirov J."/>
            <person name="Lindblad-Toh K."/>
            <person name="Birren B."/>
            <person name="Nusbaum C."/>
            <person name="Kahn D."/>
            <person name="Robinson-Rechavi M."/>
            <person name="Laudet V."/>
            <person name="Schachter V."/>
            <person name="Quetier F."/>
            <person name="Saurin W."/>
            <person name="Scarpelli C."/>
            <person name="Wincker P."/>
            <person name="Lander E.S."/>
            <person name="Weissenbach J."/>
            <person name="Roest Crollius H."/>
        </authorList>
    </citation>
    <scope>NUCLEOTIDE SEQUENCE [LARGE SCALE GENOMIC DNA]</scope>
</reference>